<keyword evidence="5" id="KW-1185">Reference proteome</keyword>
<keyword evidence="1" id="KW-0433">Leucine-rich repeat</keyword>
<evidence type="ECO:0000256" key="2">
    <source>
        <dbReference type="ARBA" id="ARBA00022737"/>
    </source>
</evidence>
<dbReference type="GO" id="GO:0005737">
    <property type="term" value="C:cytoplasm"/>
    <property type="evidence" value="ECO:0007669"/>
    <property type="project" value="TreeGrafter"/>
</dbReference>
<gene>
    <name evidence="4" type="ORF">HOLleu_34199</name>
</gene>
<protein>
    <submittedName>
        <fullName evidence="4">Leucine-rich repeat-containing protein 27</fullName>
    </submittedName>
</protein>
<sequence>MKMNEDYQTSATEETEDTETSADISNQGGYSSQDVIKIISAAKALSSITLDLSQKNLSQLPSELYELQQVEYLYLEGNLLSSVPDEVFEKLPNLKWLDMRYNQIKVLPPSCGKHRFLKTLLLEGNYLTELPPELGLVKTLTGLNLRGNPLEFPPSRVLEKGVKEILRYLRDALAIKEQKLKPTDLRIEDLNLEDSTASSESDSEYSSHKALDHLEQNHQAFVSPSRQSVFSTMSNASDLEFPRPKSVSLHKHMTYEEYRQLQYEKFKRAGALGILGKDKRKKKKKKLKNSNPVFIDPMEAKFMEERRLEKLKKLKEKQALMEQRIKDQKLLEDWRDESKEMQRKHYIRAVKQGKMDFTDPAKYPYDVDKDYLQIMSKEEKIKKEIKDKHEKERLKPAARQKMEKAKLERDRQLVEKIKQHTQRVQERKTRPKGNPLEEMEAAKRDLELASKLQDEVSNRRRELEYRFRAFTGDTSPLP</sequence>
<dbReference type="InterPro" id="IPR001611">
    <property type="entry name" value="Leu-rich_rpt"/>
</dbReference>
<dbReference type="Proteomes" id="UP001152320">
    <property type="component" value="Chromosome 17"/>
</dbReference>
<reference evidence="4" key="1">
    <citation type="submission" date="2021-10" db="EMBL/GenBank/DDBJ databases">
        <title>Tropical sea cucumber genome reveals ecological adaptation and Cuvierian tubules defense mechanism.</title>
        <authorList>
            <person name="Chen T."/>
        </authorList>
    </citation>
    <scope>NUCLEOTIDE SEQUENCE</scope>
    <source>
        <strain evidence="4">Nanhai2018</strain>
        <tissue evidence="4">Muscle</tissue>
    </source>
</reference>
<evidence type="ECO:0000313" key="5">
    <source>
        <dbReference type="Proteomes" id="UP001152320"/>
    </source>
</evidence>
<dbReference type="OrthoDB" id="2021138at2759"/>
<proteinExistence type="predicted"/>
<dbReference type="SMART" id="SM00369">
    <property type="entry name" value="LRR_TYP"/>
    <property type="match status" value="3"/>
</dbReference>
<dbReference type="SUPFAM" id="SSF52075">
    <property type="entry name" value="Outer arm dynein light chain 1"/>
    <property type="match status" value="1"/>
</dbReference>
<evidence type="ECO:0000256" key="1">
    <source>
        <dbReference type="ARBA" id="ARBA00022614"/>
    </source>
</evidence>
<name>A0A9Q1BH62_HOLLE</name>
<dbReference type="AlphaFoldDB" id="A0A9Q1BH62"/>
<dbReference type="EMBL" id="JAIZAY010000017">
    <property type="protein sequence ID" value="KAJ8026375.1"/>
    <property type="molecule type" value="Genomic_DNA"/>
</dbReference>
<evidence type="ECO:0000256" key="3">
    <source>
        <dbReference type="SAM" id="MobiDB-lite"/>
    </source>
</evidence>
<evidence type="ECO:0000313" key="4">
    <source>
        <dbReference type="EMBL" id="KAJ8026375.1"/>
    </source>
</evidence>
<dbReference type="Pfam" id="PF13855">
    <property type="entry name" value="LRR_8"/>
    <property type="match status" value="1"/>
</dbReference>
<accession>A0A9Q1BH62</accession>
<dbReference type="InterPro" id="IPR003591">
    <property type="entry name" value="Leu-rich_rpt_typical-subtyp"/>
</dbReference>
<dbReference type="InterPro" id="IPR050216">
    <property type="entry name" value="LRR_domain-containing"/>
</dbReference>
<dbReference type="Gene3D" id="3.80.10.10">
    <property type="entry name" value="Ribonuclease Inhibitor"/>
    <property type="match status" value="1"/>
</dbReference>
<organism evidence="4 5">
    <name type="scientific">Holothuria leucospilota</name>
    <name type="common">Black long sea cucumber</name>
    <name type="synonym">Mertensiothuria leucospilota</name>
    <dbReference type="NCBI Taxonomy" id="206669"/>
    <lineage>
        <taxon>Eukaryota</taxon>
        <taxon>Metazoa</taxon>
        <taxon>Echinodermata</taxon>
        <taxon>Eleutherozoa</taxon>
        <taxon>Echinozoa</taxon>
        <taxon>Holothuroidea</taxon>
        <taxon>Aspidochirotacea</taxon>
        <taxon>Aspidochirotida</taxon>
        <taxon>Holothuriidae</taxon>
        <taxon>Holothuria</taxon>
    </lineage>
</organism>
<dbReference type="PROSITE" id="PS51450">
    <property type="entry name" value="LRR"/>
    <property type="match status" value="1"/>
</dbReference>
<keyword evidence="2" id="KW-0677">Repeat</keyword>
<dbReference type="InterPro" id="IPR032675">
    <property type="entry name" value="LRR_dom_sf"/>
</dbReference>
<feature type="region of interest" description="Disordered" evidence="3">
    <location>
        <begin position="1"/>
        <end position="29"/>
    </location>
</feature>
<comment type="caution">
    <text evidence="4">The sequence shown here is derived from an EMBL/GenBank/DDBJ whole genome shotgun (WGS) entry which is preliminary data.</text>
</comment>
<dbReference type="PANTHER" id="PTHR48051:SF35">
    <property type="entry name" value="LEUCINE-RICH REPEAT-CONTAINING PROTEIN 27"/>
    <property type="match status" value="1"/>
</dbReference>
<dbReference type="PANTHER" id="PTHR48051">
    <property type="match status" value="1"/>
</dbReference>